<dbReference type="RefSeq" id="WP_097193377.1">
    <property type="nucleotide sequence ID" value="NZ_OBQI01000001.1"/>
</dbReference>
<dbReference type="OrthoDB" id="4374883at2"/>
<name>A0A285UY68_9ACTN</name>
<evidence type="ECO:0000256" key="2">
    <source>
        <dbReference type="SAM" id="Phobius"/>
    </source>
</evidence>
<feature type="compositionally biased region" description="Low complexity" evidence="1">
    <location>
        <begin position="58"/>
        <end position="72"/>
    </location>
</feature>
<organism evidence="4 5">
    <name type="scientific">Blastococcus aggregatus</name>
    <dbReference type="NCBI Taxonomy" id="38502"/>
    <lineage>
        <taxon>Bacteria</taxon>
        <taxon>Bacillati</taxon>
        <taxon>Actinomycetota</taxon>
        <taxon>Actinomycetes</taxon>
        <taxon>Geodermatophilales</taxon>
        <taxon>Geodermatophilaceae</taxon>
        <taxon>Blastococcus</taxon>
    </lineage>
</organism>
<dbReference type="InterPro" id="IPR025241">
    <property type="entry name" value="DUF4190"/>
</dbReference>
<dbReference type="Pfam" id="PF13828">
    <property type="entry name" value="DUF4190"/>
    <property type="match status" value="1"/>
</dbReference>
<evidence type="ECO:0000313" key="4">
    <source>
        <dbReference type="EMBL" id="SOC46762.1"/>
    </source>
</evidence>
<evidence type="ECO:0000256" key="1">
    <source>
        <dbReference type="SAM" id="MobiDB-lite"/>
    </source>
</evidence>
<dbReference type="AlphaFoldDB" id="A0A285UY68"/>
<keyword evidence="2" id="KW-0812">Transmembrane</keyword>
<dbReference type="Proteomes" id="UP000219435">
    <property type="component" value="Unassembled WGS sequence"/>
</dbReference>
<keyword evidence="5" id="KW-1185">Reference proteome</keyword>
<sequence length="154" mass="16177">MSTPDDTTRTTPDGGRYPGEQPPGQPGYGQPGFGPPQYPQPAPAQQQWGQPGYGQPGYGQQPYGQPPYYGGAPGYPYGRPTNSLAILSLVLAFVFAPAGLITGIIARKQIKQTHEDGDGLALAGIIVGGIVTALFVLMIVFWMVAVVAVTNEGF</sequence>
<evidence type="ECO:0000313" key="5">
    <source>
        <dbReference type="Proteomes" id="UP000219435"/>
    </source>
</evidence>
<feature type="compositionally biased region" description="Pro residues" evidence="1">
    <location>
        <begin position="33"/>
        <end position="42"/>
    </location>
</feature>
<gene>
    <name evidence="4" type="ORF">SAMN05660748_0435</name>
</gene>
<evidence type="ECO:0000259" key="3">
    <source>
        <dbReference type="Pfam" id="PF13828"/>
    </source>
</evidence>
<reference evidence="5" key="1">
    <citation type="submission" date="2017-08" db="EMBL/GenBank/DDBJ databases">
        <authorList>
            <person name="Varghese N."/>
            <person name="Submissions S."/>
        </authorList>
    </citation>
    <scope>NUCLEOTIDE SEQUENCE [LARGE SCALE GENOMIC DNA]</scope>
    <source>
        <strain evidence="5">DSM 4725</strain>
    </source>
</reference>
<keyword evidence="2" id="KW-0472">Membrane</keyword>
<proteinExistence type="predicted"/>
<feature type="domain" description="DUF4190" evidence="3">
    <location>
        <begin position="84"/>
        <end position="137"/>
    </location>
</feature>
<keyword evidence="2" id="KW-1133">Transmembrane helix</keyword>
<feature type="region of interest" description="Disordered" evidence="1">
    <location>
        <begin position="1"/>
        <end position="72"/>
    </location>
</feature>
<feature type="compositionally biased region" description="Low complexity" evidence="1">
    <location>
        <begin position="1"/>
        <end position="19"/>
    </location>
</feature>
<accession>A0A285UY68</accession>
<dbReference type="EMBL" id="OBQI01000001">
    <property type="protein sequence ID" value="SOC46762.1"/>
    <property type="molecule type" value="Genomic_DNA"/>
</dbReference>
<protein>
    <recommendedName>
        <fullName evidence="3">DUF4190 domain-containing protein</fullName>
    </recommendedName>
</protein>
<feature type="transmembrane region" description="Helical" evidence="2">
    <location>
        <begin position="119"/>
        <end position="149"/>
    </location>
</feature>
<feature type="transmembrane region" description="Helical" evidence="2">
    <location>
        <begin position="84"/>
        <end position="107"/>
    </location>
</feature>